<dbReference type="FunFam" id="1.20.1250.20:FF:000532">
    <property type="entry name" value="SLC (SoLute Carrier) homolog"/>
    <property type="match status" value="1"/>
</dbReference>
<gene>
    <name evidence="7" type="ORF">V9T40_002923</name>
</gene>
<feature type="transmembrane region" description="Helical" evidence="5">
    <location>
        <begin position="93"/>
        <end position="114"/>
    </location>
</feature>
<reference evidence="7 8" key="1">
    <citation type="submission" date="2024-03" db="EMBL/GenBank/DDBJ databases">
        <title>Adaptation during the transition from Ophiocordyceps entomopathogen to insect associate is accompanied by gene loss and intensified selection.</title>
        <authorList>
            <person name="Ward C.M."/>
            <person name="Onetto C.A."/>
            <person name="Borneman A.R."/>
        </authorList>
    </citation>
    <scope>NUCLEOTIDE SEQUENCE [LARGE SCALE GENOMIC DNA]</scope>
    <source>
        <strain evidence="7">AWRI1</strain>
        <tissue evidence="7">Single Adult Female</tissue>
    </source>
</reference>
<feature type="transmembrane region" description="Helical" evidence="5">
    <location>
        <begin position="40"/>
        <end position="63"/>
    </location>
</feature>
<dbReference type="InterPro" id="IPR011701">
    <property type="entry name" value="MFS"/>
</dbReference>
<dbReference type="AlphaFoldDB" id="A0AAN9TJS2"/>
<feature type="transmembrane region" description="Helical" evidence="5">
    <location>
        <begin position="121"/>
        <end position="140"/>
    </location>
</feature>
<comment type="caution">
    <text evidence="7">The sequence shown here is derived from an EMBL/GenBank/DDBJ whole genome shotgun (WGS) entry which is preliminary data.</text>
</comment>
<dbReference type="GO" id="GO:0006820">
    <property type="term" value="P:monoatomic anion transport"/>
    <property type="evidence" value="ECO:0007669"/>
    <property type="project" value="TreeGrafter"/>
</dbReference>
<evidence type="ECO:0000256" key="4">
    <source>
        <dbReference type="ARBA" id="ARBA00023136"/>
    </source>
</evidence>
<dbReference type="PANTHER" id="PTHR11662">
    <property type="entry name" value="SOLUTE CARRIER FAMILY 17"/>
    <property type="match status" value="1"/>
</dbReference>
<dbReference type="CDD" id="cd17318">
    <property type="entry name" value="MFS_SLC17"/>
    <property type="match status" value="1"/>
</dbReference>
<organism evidence="7 8">
    <name type="scientific">Parthenolecanium corni</name>
    <dbReference type="NCBI Taxonomy" id="536013"/>
    <lineage>
        <taxon>Eukaryota</taxon>
        <taxon>Metazoa</taxon>
        <taxon>Ecdysozoa</taxon>
        <taxon>Arthropoda</taxon>
        <taxon>Hexapoda</taxon>
        <taxon>Insecta</taxon>
        <taxon>Pterygota</taxon>
        <taxon>Neoptera</taxon>
        <taxon>Paraneoptera</taxon>
        <taxon>Hemiptera</taxon>
        <taxon>Sternorrhyncha</taxon>
        <taxon>Coccoidea</taxon>
        <taxon>Coccidae</taxon>
        <taxon>Parthenolecanium</taxon>
    </lineage>
</organism>
<feature type="transmembrane region" description="Helical" evidence="5">
    <location>
        <begin position="425"/>
        <end position="450"/>
    </location>
</feature>
<feature type="transmembrane region" description="Helical" evidence="5">
    <location>
        <begin position="160"/>
        <end position="179"/>
    </location>
</feature>
<feature type="transmembrane region" description="Helical" evidence="5">
    <location>
        <begin position="462"/>
        <end position="482"/>
    </location>
</feature>
<evidence type="ECO:0000313" key="7">
    <source>
        <dbReference type="EMBL" id="KAK7591310.1"/>
    </source>
</evidence>
<evidence type="ECO:0000256" key="1">
    <source>
        <dbReference type="ARBA" id="ARBA00004141"/>
    </source>
</evidence>
<feature type="transmembrane region" description="Helical" evidence="5">
    <location>
        <begin position="394"/>
        <end position="413"/>
    </location>
</feature>
<feature type="domain" description="Major facilitator superfamily (MFS) profile" evidence="6">
    <location>
        <begin position="41"/>
        <end position="486"/>
    </location>
</feature>
<dbReference type="InterPro" id="IPR020846">
    <property type="entry name" value="MFS_dom"/>
</dbReference>
<feature type="transmembrane region" description="Helical" evidence="5">
    <location>
        <begin position="230"/>
        <end position="249"/>
    </location>
</feature>
<comment type="subcellular location">
    <subcellularLocation>
        <location evidence="1">Membrane</location>
        <topology evidence="1">Multi-pass membrane protein</topology>
    </subcellularLocation>
</comment>
<dbReference type="InterPro" id="IPR036259">
    <property type="entry name" value="MFS_trans_sf"/>
</dbReference>
<dbReference type="SUPFAM" id="SSF103473">
    <property type="entry name" value="MFS general substrate transporter"/>
    <property type="match status" value="1"/>
</dbReference>
<evidence type="ECO:0000256" key="3">
    <source>
        <dbReference type="ARBA" id="ARBA00022989"/>
    </source>
</evidence>
<dbReference type="Pfam" id="PF07690">
    <property type="entry name" value="MFS_1"/>
    <property type="match status" value="1"/>
</dbReference>
<evidence type="ECO:0000259" key="6">
    <source>
        <dbReference type="PROSITE" id="PS50850"/>
    </source>
</evidence>
<feature type="transmembrane region" description="Helical" evidence="5">
    <location>
        <begin position="200"/>
        <end position="224"/>
    </location>
</feature>
<dbReference type="Gene3D" id="1.20.1250.20">
    <property type="entry name" value="MFS general substrate transporter like domains"/>
    <property type="match status" value="2"/>
</dbReference>
<dbReference type="EMBL" id="JBBCAQ010000022">
    <property type="protein sequence ID" value="KAK7591310.1"/>
    <property type="molecule type" value="Genomic_DNA"/>
</dbReference>
<dbReference type="GO" id="GO:0016020">
    <property type="term" value="C:membrane"/>
    <property type="evidence" value="ECO:0007669"/>
    <property type="project" value="UniProtKB-SubCell"/>
</dbReference>
<dbReference type="Proteomes" id="UP001367676">
    <property type="component" value="Unassembled WGS sequence"/>
</dbReference>
<protein>
    <recommendedName>
        <fullName evidence="6">Major facilitator superfamily (MFS) profile domain-containing protein</fullName>
    </recommendedName>
</protein>
<feature type="transmembrane region" description="Helical" evidence="5">
    <location>
        <begin position="335"/>
        <end position="356"/>
    </location>
</feature>
<feature type="transmembrane region" description="Helical" evidence="5">
    <location>
        <begin position="368"/>
        <end position="388"/>
    </location>
</feature>
<dbReference type="PANTHER" id="PTHR11662:SF280">
    <property type="entry name" value="FI21844P1-RELATED"/>
    <property type="match status" value="1"/>
</dbReference>
<accession>A0AAN9TJS2</accession>
<sequence>MKYSVAHLENGLKKSIKKDNDADDGLEGYPGYGIRHLQSLLLALAVFSGYLQRVNLAVTIVAITNIKLNDTTAEDENVANVPIYSWNSEVRGYILSAFFVGYLITNFPAAVIGVHLSNKRLLFFTFFVNGILNVLTPFLIEFEYSGSNQLLKNLVDAAGVGNWRALIIFRAIQGILQAFMFPTLHSISARWAPPHERSQLVGFIMSGIPFGTMFTLAGSGVIASTYGWPSVFYSSGAVGILWAIIWLVLGSDNPAHCSFISTNERDYIHKYIPENSVEGKKKVPWASLLTSWPVWAIVISHTGHNWGFWLLLSEMPTFIHEVLGFNIKSDGFTSALPYLVMWLLQFPVMYIADELVKRRILSISFSRKLWNTIGMWGTSISLVVLGYLDHDKKMAILFYITSVAVGCCVNVGFNINHMDLTPNYAGILMGMSNGFAATGGLGGPLIVAYLVKDMKSVLQWRMVFFVGAAITFFSNLFFLIFGSGKTRSWNDKKLELSTQ</sequence>
<evidence type="ECO:0000256" key="5">
    <source>
        <dbReference type="SAM" id="Phobius"/>
    </source>
</evidence>
<keyword evidence="3 5" id="KW-1133">Transmembrane helix</keyword>
<keyword evidence="8" id="KW-1185">Reference proteome</keyword>
<keyword evidence="2 5" id="KW-0812">Transmembrane</keyword>
<proteinExistence type="predicted"/>
<keyword evidence="4 5" id="KW-0472">Membrane</keyword>
<dbReference type="GO" id="GO:0022857">
    <property type="term" value="F:transmembrane transporter activity"/>
    <property type="evidence" value="ECO:0007669"/>
    <property type="project" value="InterPro"/>
</dbReference>
<evidence type="ECO:0000256" key="2">
    <source>
        <dbReference type="ARBA" id="ARBA00022692"/>
    </source>
</evidence>
<dbReference type="InterPro" id="IPR050382">
    <property type="entry name" value="MFS_Na/Anion_cotransporter"/>
</dbReference>
<dbReference type="PROSITE" id="PS50850">
    <property type="entry name" value="MFS"/>
    <property type="match status" value="1"/>
</dbReference>
<name>A0AAN9TJS2_9HEMI</name>
<evidence type="ECO:0000313" key="8">
    <source>
        <dbReference type="Proteomes" id="UP001367676"/>
    </source>
</evidence>